<dbReference type="SUPFAM" id="SSF89372">
    <property type="entry name" value="Fucose-specific lectin"/>
    <property type="match status" value="1"/>
</dbReference>
<dbReference type="EMBL" id="NAJN01000024">
    <property type="protein sequence ID" value="TKA81442.1"/>
    <property type="molecule type" value="Genomic_DNA"/>
</dbReference>
<protein>
    <recommendedName>
        <fullName evidence="4">Fucose-specific lectin</fullName>
    </recommendedName>
</protein>
<dbReference type="AlphaFoldDB" id="A0A4U0XUG1"/>
<keyword evidence="1" id="KW-0472">Membrane</keyword>
<dbReference type="OrthoDB" id="3901875at2759"/>
<proteinExistence type="predicted"/>
<comment type="caution">
    <text evidence="2">The sequence shown here is derived from an EMBL/GenBank/DDBJ whole genome shotgun (WGS) entry which is preliminary data.</text>
</comment>
<gene>
    <name evidence="2" type="ORF">B0A49_00285</name>
</gene>
<name>A0A4U0XUG1_9PEZI</name>
<evidence type="ECO:0000313" key="2">
    <source>
        <dbReference type="EMBL" id="TKA81442.1"/>
    </source>
</evidence>
<reference evidence="2 3" key="1">
    <citation type="submission" date="2017-03" db="EMBL/GenBank/DDBJ databases">
        <title>Genomes of endolithic fungi from Antarctica.</title>
        <authorList>
            <person name="Coleine C."/>
            <person name="Masonjones S."/>
            <person name="Stajich J.E."/>
        </authorList>
    </citation>
    <scope>NUCLEOTIDE SEQUENCE [LARGE SCALE GENOMIC DNA]</scope>
    <source>
        <strain evidence="2 3">CCFEE 5187</strain>
    </source>
</reference>
<organism evidence="2 3">
    <name type="scientific">Cryomyces minteri</name>
    <dbReference type="NCBI Taxonomy" id="331657"/>
    <lineage>
        <taxon>Eukaryota</taxon>
        <taxon>Fungi</taxon>
        <taxon>Dikarya</taxon>
        <taxon>Ascomycota</taxon>
        <taxon>Pezizomycotina</taxon>
        <taxon>Dothideomycetes</taxon>
        <taxon>Dothideomycetes incertae sedis</taxon>
        <taxon>Cryomyces</taxon>
    </lineage>
</organism>
<dbReference type="Gene3D" id="2.120.10.70">
    <property type="entry name" value="Fucose-specific lectin"/>
    <property type="match status" value="1"/>
</dbReference>
<feature type="transmembrane region" description="Helical" evidence="1">
    <location>
        <begin position="121"/>
        <end position="146"/>
    </location>
</feature>
<accession>A0A4U0XUG1</accession>
<evidence type="ECO:0000313" key="3">
    <source>
        <dbReference type="Proteomes" id="UP000308768"/>
    </source>
</evidence>
<keyword evidence="1" id="KW-1133">Transmembrane helix</keyword>
<sequence length="476" mass="51467">MTDPKYQPLQHGGLEVVPDSALEVVSAEGNRSESYPEAYTSAVSHPKAFASADQHHNTNNNYTETYKPPLFADAPQTYSEGPQTYSEAPQVIERHAEKRTFEGSTDDKIVVDDKRARRRKWIIGGIILGIIAVVAVVLGAVLGTVLPAKDSNTTGTLNNSTQTNQYIVAKNQTGIASAILADGSNTLLTYFQSSTNNDILEKTYNGTWSAGPWKTGYASVVATDAGARTPIAAISYPDRGQVFRQVFYTDTSGNLKQTNKSSTDAAWSNSSILTSIQVGTGDCNGSTQTYGGIRLYYGAVDGLIHELGWAFATAHSWDKWYIFNGSDANAGVGCAIHDAIVNVYMRNTTTSALQQWWFDYDHPEENWNMGPSYQGISTTSSIAASNNNSSVELVYFQAPDLSIRSMSNTISGNASTFATSTGKHGLMPNGYRLSTTWMGKNGTTALLSQRADLGIDVVQYKGSDQQVSANQIPKTD</sequence>
<evidence type="ECO:0008006" key="4">
    <source>
        <dbReference type="Google" id="ProtNLM"/>
    </source>
</evidence>
<evidence type="ECO:0000256" key="1">
    <source>
        <dbReference type="SAM" id="Phobius"/>
    </source>
</evidence>
<keyword evidence="3" id="KW-1185">Reference proteome</keyword>
<keyword evidence="1" id="KW-0812">Transmembrane</keyword>
<dbReference type="Proteomes" id="UP000308768">
    <property type="component" value="Unassembled WGS sequence"/>
</dbReference>